<name>A0ABS8EWU9_9FIRM</name>
<comment type="caution">
    <text evidence="1">The sequence shown here is derived from an EMBL/GenBank/DDBJ whole genome shotgun (WGS) entry which is preliminary data.</text>
</comment>
<evidence type="ECO:0000313" key="1">
    <source>
        <dbReference type="EMBL" id="MCC2149458.1"/>
    </source>
</evidence>
<protein>
    <submittedName>
        <fullName evidence="1">DNA-packaging protein</fullName>
    </submittedName>
</protein>
<proteinExistence type="predicted"/>
<sequence length="184" mass="20741">MATKKAVGRPPKYKCKEEIEEKIDAYFKECEGELLRDGNGEPVMDKFGHPITINSRPPTVTGLALALGFTSRMALLNYQAKKEFVDTITRAKSMVEAYTEQRLFDRDGANGAQFSLRNNFKGWNERQRTELDEAEQKARIEQLKAQTDLIKAKAQTDDETEAADDGFLEALKGTAAEDWADEEN</sequence>
<dbReference type="EMBL" id="JAJEQE010000030">
    <property type="protein sequence ID" value="MCC2149458.1"/>
    <property type="molecule type" value="Genomic_DNA"/>
</dbReference>
<evidence type="ECO:0000313" key="2">
    <source>
        <dbReference type="Proteomes" id="UP001299235"/>
    </source>
</evidence>
<dbReference type="RefSeq" id="WP_248835539.1">
    <property type="nucleotide sequence ID" value="NZ_JAJEQE010000030.1"/>
</dbReference>
<keyword evidence="2" id="KW-1185">Reference proteome</keyword>
<dbReference type="Pfam" id="PF16677">
    <property type="entry name" value="GP3_package"/>
    <property type="match status" value="1"/>
</dbReference>
<dbReference type="InterPro" id="IPR032066">
    <property type="entry name" value="GP3_package"/>
</dbReference>
<organism evidence="1 2">
    <name type="scientific">Hominisplanchenecus faecis</name>
    <dbReference type="NCBI Taxonomy" id="2885351"/>
    <lineage>
        <taxon>Bacteria</taxon>
        <taxon>Bacillati</taxon>
        <taxon>Bacillota</taxon>
        <taxon>Clostridia</taxon>
        <taxon>Lachnospirales</taxon>
        <taxon>Lachnospiraceae</taxon>
        <taxon>Hominisplanchenecus</taxon>
    </lineage>
</organism>
<dbReference type="Proteomes" id="UP001299235">
    <property type="component" value="Unassembled WGS sequence"/>
</dbReference>
<dbReference type="Gene3D" id="1.10.132.80">
    <property type="match status" value="1"/>
</dbReference>
<reference evidence="1 2" key="1">
    <citation type="submission" date="2021-10" db="EMBL/GenBank/DDBJ databases">
        <title>Anaerobic single-cell dispensing facilitates the cultivation of human gut bacteria.</title>
        <authorList>
            <person name="Afrizal A."/>
        </authorList>
    </citation>
    <scope>NUCLEOTIDE SEQUENCE [LARGE SCALE GENOMIC DNA]</scope>
    <source>
        <strain evidence="1 2">CLA-AA-H246</strain>
    </source>
</reference>
<gene>
    <name evidence="1" type="ORF">LKD42_09345</name>
</gene>
<accession>A0ABS8EWU9</accession>